<dbReference type="Proteomes" id="UP000245870">
    <property type="component" value="Unassembled WGS sequence"/>
</dbReference>
<protein>
    <submittedName>
        <fullName evidence="2">Uncharacterized protein DUF4840</fullName>
    </submittedName>
</protein>
<dbReference type="AlphaFoldDB" id="A0A2U0UFQ4"/>
<proteinExistence type="predicted"/>
<dbReference type="RefSeq" id="WP_116616172.1">
    <property type="nucleotide sequence ID" value="NZ_CAMQYP010000110.1"/>
</dbReference>
<dbReference type="PROSITE" id="PS51257">
    <property type="entry name" value="PROKAR_LIPOPROTEIN"/>
    <property type="match status" value="1"/>
</dbReference>
<dbReference type="InterPro" id="IPR032293">
    <property type="entry name" value="DUF4840"/>
</dbReference>
<name>A0A2U0UFQ4_9BACT</name>
<accession>A0A2U0UFQ4</accession>
<dbReference type="OrthoDB" id="1082869at2"/>
<comment type="caution">
    <text evidence="2">The sequence shown here is derived from an EMBL/GenBank/DDBJ whole genome shotgun (WGS) entry which is preliminary data.</text>
</comment>
<organism evidence="2 3">
    <name type="scientific">Hallella colorans</name>
    <dbReference type="NCBI Taxonomy" id="1703337"/>
    <lineage>
        <taxon>Bacteria</taxon>
        <taxon>Pseudomonadati</taxon>
        <taxon>Bacteroidota</taxon>
        <taxon>Bacteroidia</taxon>
        <taxon>Bacteroidales</taxon>
        <taxon>Prevotellaceae</taxon>
        <taxon>Hallella</taxon>
    </lineage>
</organism>
<evidence type="ECO:0000256" key="1">
    <source>
        <dbReference type="SAM" id="SignalP"/>
    </source>
</evidence>
<gene>
    <name evidence="2" type="ORF">C7379_10663</name>
</gene>
<sequence length="200" mass="22098">MKIIRSIFLACCACAAVTFTSCIGNDEPTVLTKEQKAAAFQQIKGNYTGKLVYKNPTSTTASKLDSVDVKWEMLTDSTMRINNFPTAPLVKNITNKEISAALATLPPQALNCMIDIRKSDPLLFTVNPKPLEYNTTYEGKAHHLKILFYINISGSFGGYIPAKKRIQIQIVIASVFVDGKPKPELIKGYIPVVLDGKREK</sequence>
<feature type="signal peptide" evidence="1">
    <location>
        <begin position="1"/>
        <end position="15"/>
    </location>
</feature>
<keyword evidence="1" id="KW-0732">Signal</keyword>
<feature type="chain" id="PRO_5015589338" evidence="1">
    <location>
        <begin position="16"/>
        <end position="200"/>
    </location>
</feature>
<evidence type="ECO:0000313" key="3">
    <source>
        <dbReference type="Proteomes" id="UP000245870"/>
    </source>
</evidence>
<evidence type="ECO:0000313" key="2">
    <source>
        <dbReference type="EMBL" id="PVX56492.1"/>
    </source>
</evidence>
<dbReference type="Pfam" id="PF16128">
    <property type="entry name" value="DUF4840"/>
    <property type="match status" value="1"/>
</dbReference>
<dbReference type="EMBL" id="QENY01000006">
    <property type="protein sequence ID" value="PVX56492.1"/>
    <property type="molecule type" value="Genomic_DNA"/>
</dbReference>
<keyword evidence="3" id="KW-1185">Reference proteome</keyword>
<reference evidence="2 3" key="1">
    <citation type="submission" date="2018-05" db="EMBL/GenBank/DDBJ databases">
        <title>Genomic Encyclopedia of Type Strains, Phase IV (KMG-IV): sequencing the most valuable type-strain genomes for metagenomic binning, comparative biology and taxonomic classification.</title>
        <authorList>
            <person name="Goeker M."/>
        </authorList>
    </citation>
    <scope>NUCLEOTIDE SEQUENCE [LARGE SCALE GENOMIC DNA]</scope>
    <source>
        <strain evidence="2 3">DSM 100333</strain>
    </source>
</reference>